<sequence>MTQDLLPDRWQDRDFPALLAAARILESDTPEDADTQLEVFQEAAGLSERELVRALIGLEQAGYIQTQGVAPLVGDPTIWVTGLTERGRRKTGLWPDEESTADALVDLLAQAADQVDDEDDAGALRKAGRLLRGVPSAVLADVTAALIRQQTGL</sequence>
<dbReference type="EMBL" id="BAAAQR010000006">
    <property type="protein sequence ID" value="GAA2146466.1"/>
    <property type="molecule type" value="Genomic_DNA"/>
</dbReference>
<comment type="caution">
    <text evidence="1">The sequence shown here is derived from an EMBL/GenBank/DDBJ whole genome shotgun (WGS) entry which is preliminary data.</text>
</comment>
<proteinExistence type="predicted"/>
<evidence type="ECO:0000313" key="2">
    <source>
        <dbReference type="Proteomes" id="UP001501771"/>
    </source>
</evidence>
<protein>
    <recommendedName>
        <fullName evidence="3">MarR family transcriptional regulator</fullName>
    </recommendedName>
</protein>
<keyword evidence="2" id="KW-1185">Reference proteome</keyword>
<evidence type="ECO:0000313" key="1">
    <source>
        <dbReference type="EMBL" id="GAA2146466.1"/>
    </source>
</evidence>
<evidence type="ECO:0008006" key="3">
    <source>
        <dbReference type="Google" id="ProtNLM"/>
    </source>
</evidence>
<gene>
    <name evidence="1" type="ORF">GCM10009844_22560</name>
</gene>
<name>A0ABN2ZRR8_9ACTN</name>
<dbReference type="Proteomes" id="UP001501771">
    <property type="component" value="Unassembled WGS sequence"/>
</dbReference>
<organism evidence="1 2">
    <name type="scientific">Nocardioides koreensis</name>
    <dbReference type="NCBI Taxonomy" id="433651"/>
    <lineage>
        <taxon>Bacteria</taxon>
        <taxon>Bacillati</taxon>
        <taxon>Actinomycetota</taxon>
        <taxon>Actinomycetes</taxon>
        <taxon>Propionibacteriales</taxon>
        <taxon>Nocardioidaceae</taxon>
        <taxon>Nocardioides</taxon>
    </lineage>
</organism>
<reference evidence="1 2" key="1">
    <citation type="journal article" date="2019" name="Int. J. Syst. Evol. Microbiol.">
        <title>The Global Catalogue of Microorganisms (GCM) 10K type strain sequencing project: providing services to taxonomists for standard genome sequencing and annotation.</title>
        <authorList>
            <consortium name="The Broad Institute Genomics Platform"/>
            <consortium name="The Broad Institute Genome Sequencing Center for Infectious Disease"/>
            <person name="Wu L."/>
            <person name="Ma J."/>
        </authorList>
    </citation>
    <scope>NUCLEOTIDE SEQUENCE [LARGE SCALE GENOMIC DNA]</scope>
    <source>
        <strain evidence="1 2">JCM 16022</strain>
    </source>
</reference>
<dbReference type="RefSeq" id="WP_344151671.1">
    <property type="nucleotide sequence ID" value="NZ_BAAAQR010000006.1"/>
</dbReference>
<accession>A0ABN2ZRR8</accession>